<protein>
    <recommendedName>
        <fullName evidence="3 14">NADH dehydrogenase [ubiquinone] 1 alpha subcomplex subunit 13</fullName>
    </recommendedName>
</protein>
<keyword evidence="10 14" id="KW-0496">Mitochondrion</keyword>
<dbReference type="KEGG" id="goe:100906724"/>
<dbReference type="PANTHER" id="PTHR12966">
    <property type="entry name" value="NADH DEHYDROGENASE UBIQUINONE 1 ALPHA SUBCOMPLEX SUBUNIT 13"/>
    <property type="match status" value="1"/>
</dbReference>
<dbReference type="GO" id="GO:0045271">
    <property type="term" value="C:respiratory chain complex I"/>
    <property type="evidence" value="ECO:0007669"/>
    <property type="project" value="UniProtKB-UniRule"/>
</dbReference>
<evidence type="ECO:0000256" key="11">
    <source>
        <dbReference type="ARBA" id="ARBA00023136"/>
    </source>
</evidence>
<evidence type="ECO:0000256" key="5">
    <source>
        <dbReference type="ARBA" id="ARBA00022660"/>
    </source>
</evidence>
<dbReference type="CTD" id="31578"/>
<organism evidence="15 16">
    <name type="scientific">Galendromus occidentalis</name>
    <name type="common">western predatory mite</name>
    <dbReference type="NCBI Taxonomy" id="34638"/>
    <lineage>
        <taxon>Eukaryota</taxon>
        <taxon>Metazoa</taxon>
        <taxon>Ecdysozoa</taxon>
        <taxon>Arthropoda</taxon>
        <taxon>Chelicerata</taxon>
        <taxon>Arachnida</taxon>
        <taxon>Acari</taxon>
        <taxon>Parasitiformes</taxon>
        <taxon>Mesostigmata</taxon>
        <taxon>Gamasina</taxon>
        <taxon>Phytoseioidea</taxon>
        <taxon>Phytoseiidae</taxon>
        <taxon>Typhlodrominae</taxon>
        <taxon>Galendromus</taxon>
    </lineage>
</organism>
<keyword evidence="4 14" id="KW-0813">Transport</keyword>
<evidence type="ECO:0000256" key="12">
    <source>
        <dbReference type="ARBA" id="ARBA00045908"/>
    </source>
</evidence>
<gene>
    <name evidence="16" type="primary">LOC100906724</name>
</gene>
<proteinExistence type="inferred from homology"/>
<keyword evidence="6 14" id="KW-0812">Transmembrane</keyword>
<accession>A0AAJ6VVU3</accession>
<comment type="function">
    <text evidence="14">Complex I functions in the transfer of electrons from NADH to the respiratory chain. Accessory subunit of the mitochondrial membrane respiratory chain NADH dehydrogenase (Complex I), that is believed not to be involved in catalysis.</text>
</comment>
<keyword evidence="11 14" id="KW-0472">Membrane</keyword>
<keyword evidence="8 14" id="KW-0249">Electron transport</keyword>
<evidence type="ECO:0000256" key="1">
    <source>
        <dbReference type="ARBA" id="ARBA00004298"/>
    </source>
</evidence>
<reference evidence="16" key="1">
    <citation type="submission" date="2025-08" db="UniProtKB">
        <authorList>
            <consortium name="RefSeq"/>
        </authorList>
    </citation>
    <scope>IDENTIFICATION</scope>
</reference>
<evidence type="ECO:0000256" key="4">
    <source>
        <dbReference type="ARBA" id="ARBA00022448"/>
    </source>
</evidence>
<comment type="similarity">
    <text evidence="2 14">Belongs to the complex I NDUFA13 subunit family.</text>
</comment>
<comment type="subcellular location">
    <subcellularLocation>
        <location evidence="1 14">Mitochondrion inner membrane</location>
        <topology evidence="1 14">Single-pass membrane protein</topology>
        <orientation evidence="1 14">Matrix side</orientation>
    </subcellularLocation>
</comment>
<evidence type="ECO:0000256" key="13">
    <source>
        <dbReference type="ARBA" id="ARBA00046797"/>
    </source>
</evidence>
<comment type="subunit">
    <text evidence="13">Complex I is composed of 45 different subunits. Interacts with CARD15, but not with CARD4. Interacts with STAT3, but not with STAT1, STAT2 and STAT5A. Interacts with OLFM4.</text>
</comment>
<evidence type="ECO:0000313" key="16">
    <source>
        <dbReference type="RefSeq" id="XP_003738994.1"/>
    </source>
</evidence>
<sequence length="160" mass="19077">MAQAAFRQDMPPEGGYKALNFKRVPGQKYFTNRFLFTYFGAMSIISWIGYRAGFHRYRHMKLDNADRDVALTPFMLAERDRAYMKHLRRMHEEEKVVMKDVPNWKIGHHYNLPIYNTLPEDYHLDPSIEELFAHASEADIVWTWAFPMAHFNYFPRGKLL</sequence>
<evidence type="ECO:0000313" key="15">
    <source>
        <dbReference type="Proteomes" id="UP000694867"/>
    </source>
</evidence>
<keyword evidence="7 14" id="KW-0999">Mitochondrion inner membrane</keyword>
<name>A0AAJ6VVU3_9ACAR</name>
<evidence type="ECO:0000256" key="7">
    <source>
        <dbReference type="ARBA" id="ARBA00022792"/>
    </source>
</evidence>
<keyword evidence="9 14" id="KW-1133">Transmembrane helix</keyword>
<dbReference type="InterPro" id="IPR009346">
    <property type="entry name" value="GRIM-19"/>
</dbReference>
<dbReference type="Pfam" id="PF06212">
    <property type="entry name" value="GRIM-19"/>
    <property type="match status" value="1"/>
</dbReference>
<dbReference type="AlphaFoldDB" id="A0AAJ6VVU3"/>
<evidence type="ECO:0000256" key="9">
    <source>
        <dbReference type="ARBA" id="ARBA00022989"/>
    </source>
</evidence>
<keyword evidence="15" id="KW-1185">Reference proteome</keyword>
<dbReference type="PANTHER" id="PTHR12966:SF0">
    <property type="entry name" value="NADH DEHYDROGENASE [UBIQUINONE] 1 ALPHA SUBCOMPLEX SUBUNIT 13"/>
    <property type="match status" value="1"/>
</dbReference>
<dbReference type="RefSeq" id="XP_003738994.1">
    <property type="nucleotide sequence ID" value="XM_003738946.2"/>
</dbReference>
<evidence type="ECO:0000256" key="14">
    <source>
        <dbReference type="RuleBase" id="RU368034"/>
    </source>
</evidence>
<dbReference type="GO" id="GO:0005743">
    <property type="term" value="C:mitochondrial inner membrane"/>
    <property type="evidence" value="ECO:0007669"/>
    <property type="project" value="UniProtKB-SubCell"/>
</dbReference>
<evidence type="ECO:0000256" key="2">
    <source>
        <dbReference type="ARBA" id="ARBA00007312"/>
    </source>
</evidence>
<feature type="transmembrane region" description="Helical" evidence="14">
    <location>
        <begin position="35"/>
        <end position="54"/>
    </location>
</feature>
<evidence type="ECO:0000256" key="3">
    <source>
        <dbReference type="ARBA" id="ARBA00018192"/>
    </source>
</evidence>
<dbReference type="GeneID" id="100906724"/>
<keyword evidence="5 14" id="KW-0679">Respiratory chain</keyword>
<evidence type="ECO:0000256" key="6">
    <source>
        <dbReference type="ARBA" id="ARBA00022692"/>
    </source>
</evidence>
<evidence type="ECO:0000256" key="10">
    <source>
        <dbReference type="ARBA" id="ARBA00023128"/>
    </source>
</evidence>
<comment type="function">
    <text evidence="12">Accessory subunit of the mitochondrial membrane respiratory chain NADH dehydrogenase (Complex I), that is believed not to be involved in catalysis. Complex I functions in the transfer of electrons from NADH to the respiratory chain. The immediate electron acceptor for the enzyme is believed to be ubiquinone. Involved in the interferon/all-trans-retinoic acid (IFN/RA) induced cell death. This apoptotic activity is inhibited by interaction with viral IRF1. Prevents the transactivation of STAT3 target genes. May play a role in CARD15-mediated innate mucosal responses and serve to regulate intestinal epithelial cell responses to microbes.</text>
</comment>
<dbReference type="Proteomes" id="UP000694867">
    <property type="component" value="Unplaced"/>
</dbReference>
<evidence type="ECO:0000256" key="8">
    <source>
        <dbReference type="ARBA" id="ARBA00022982"/>
    </source>
</evidence>